<feature type="compositionally biased region" description="Basic residues" evidence="4">
    <location>
        <begin position="3419"/>
        <end position="3428"/>
    </location>
</feature>
<feature type="region of interest" description="Disordered" evidence="4">
    <location>
        <begin position="287"/>
        <end position="390"/>
    </location>
</feature>
<feature type="compositionally biased region" description="Basic residues" evidence="4">
    <location>
        <begin position="1"/>
        <end position="11"/>
    </location>
</feature>
<feature type="region of interest" description="Disordered" evidence="4">
    <location>
        <begin position="1346"/>
        <end position="1366"/>
    </location>
</feature>
<feature type="compositionally biased region" description="Low complexity" evidence="4">
    <location>
        <begin position="2392"/>
        <end position="2409"/>
    </location>
</feature>
<keyword evidence="7" id="KW-1185">Reference proteome</keyword>
<feature type="region of interest" description="Disordered" evidence="4">
    <location>
        <begin position="1"/>
        <end position="192"/>
    </location>
</feature>
<evidence type="ECO:0000256" key="4">
    <source>
        <dbReference type="SAM" id="MobiDB-lite"/>
    </source>
</evidence>
<feature type="region of interest" description="Disordered" evidence="4">
    <location>
        <begin position="3510"/>
        <end position="3699"/>
    </location>
</feature>
<dbReference type="OrthoDB" id="10044608at2759"/>
<feature type="compositionally biased region" description="Gly residues" evidence="4">
    <location>
        <begin position="103"/>
        <end position="116"/>
    </location>
</feature>
<feature type="compositionally biased region" description="Basic residues" evidence="4">
    <location>
        <begin position="62"/>
        <end position="72"/>
    </location>
</feature>
<reference evidence="6" key="1">
    <citation type="journal article" date="2021" name="Evol. Appl.">
        <title>The genome of the Pyrenean desman and the effects of bottlenecks and inbreeding on the genomic landscape of an endangered species.</title>
        <authorList>
            <person name="Escoda L."/>
            <person name="Castresana J."/>
        </authorList>
    </citation>
    <scope>NUCLEOTIDE SEQUENCE</scope>
    <source>
        <strain evidence="6">IBE-C5619</strain>
    </source>
</reference>
<feature type="compositionally biased region" description="Low complexity" evidence="4">
    <location>
        <begin position="1231"/>
        <end position="1250"/>
    </location>
</feature>
<feature type="compositionally biased region" description="Low complexity" evidence="4">
    <location>
        <begin position="30"/>
        <end position="52"/>
    </location>
</feature>
<feature type="region of interest" description="Disordered" evidence="4">
    <location>
        <begin position="2147"/>
        <end position="2182"/>
    </location>
</feature>
<feature type="region of interest" description="Disordered" evidence="4">
    <location>
        <begin position="1231"/>
        <end position="1255"/>
    </location>
</feature>
<organism evidence="6 7">
    <name type="scientific">Galemys pyrenaicus</name>
    <name type="common">Iberian desman</name>
    <name type="synonym">Pyrenean desman</name>
    <dbReference type="NCBI Taxonomy" id="202257"/>
    <lineage>
        <taxon>Eukaryota</taxon>
        <taxon>Metazoa</taxon>
        <taxon>Chordata</taxon>
        <taxon>Craniata</taxon>
        <taxon>Vertebrata</taxon>
        <taxon>Euteleostomi</taxon>
        <taxon>Mammalia</taxon>
        <taxon>Eutheria</taxon>
        <taxon>Laurasiatheria</taxon>
        <taxon>Eulipotyphla</taxon>
        <taxon>Talpidae</taxon>
        <taxon>Galemys</taxon>
    </lineage>
</organism>
<dbReference type="PANTHER" id="PTHR15109:SF2">
    <property type="entry name" value="PROTEIN FAM193A"/>
    <property type="match status" value="1"/>
</dbReference>
<feature type="compositionally biased region" description="Basic and acidic residues" evidence="4">
    <location>
        <begin position="3363"/>
        <end position="3382"/>
    </location>
</feature>
<accession>A0A8J6DHS6</accession>
<feature type="compositionally biased region" description="Basic and acidic residues" evidence="4">
    <location>
        <begin position="2478"/>
        <end position="2488"/>
    </location>
</feature>
<feature type="compositionally biased region" description="Basic residues" evidence="4">
    <location>
        <begin position="3674"/>
        <end position="3684"/>
    </location>
</feature>
<feature type="domain" description="FAM193 C-terminal" evidence="5">
    <location>
        <begin position="3692"/>
        <end position="3719"/>
    </location>
</feature>
<dbReference type="Proteomes" id="UP000700334">
    <property type="component" value="Unassembled WGS sequence"/>
</dbReference>
<comment type="similarity">
    <text evidence="1">Belongs to the FAM193 family.</text>
</comment>
<dbReference type="InterPro" id="IPR029717">
    <property type="entry name" value="FAM193"/>
</dbReference>
<feature type="compositionally biased region" description="Low complexity" evidence="4">
    <location>
        <begin position="696"/>
        <end position="709"/>
    </location>
</feature>
<feature type="compositionally biased region" description="Low complexity" evidence="4">
    <location>
        <begin position="1560"/>
        <end position="1582"/>
    </location>
</feature>
<name>A0A8J6DHS6_GALPY</name>
<feature type="compositionally biased region" description="Low complexity" evidence="4">
    <location>
        <begin position="77"/>
        <end position="102"/>
    </location>
</feature>
<keyword evidence="2" id="KW-0597">Phosphoprotein</keyword>
<dbReference type="EMBL" id="JAGFMF010012010">
    <property type="protein sequence ID" value="KAG8508656.1"/>
    <property type="molecule type" value="Genomic_DNA"/>
</dbReference>
<dbReference type="Pfam" id="PF15914">
    <property type="entry name" value="FAM193_C"/>
    <property type="match status" value="1"/>
</dbReference>
<feature type="compositionally biased region" description="Basic and acidic residues" evidence="4">
    <location>
        <begin position="3627"/>
        <end position="3637"/>
    </location>
</feature>
<feature type="compositionally biased region" description="Basic residues" evidence="4">
    <location>
        <begin position="3333"/>
        <end position="3346"/>
    </location>
</feature>
<feature type="compositionally biased region" description="Low complexity" evidence="4">
    <location>
        <begin position="3296"/>
        <end position="3307"/>
    </location>
</feature>
<proteinExistence type="inferred from homology"/>
<feature type="compositionally biased region" description="Gly residues" evidence="4">
    <location>
        <begin position="144"/>
        <end position="156"/>
    </location>
</feature>
<evidence type="ECO:0000313" key="7">
    <source>
        <dbReference type="Proteomes" id="UP000700334"/>
    </source>
</evidence>
<feature type="region of interest" description="Disordered" evidence="4">
    <location>
        <begin position="2864"/>
        <end position="2937"/>
    </location>
</feature>
<feature type="compositionally biased region" description="Pro residues" evidence="4">
    <location>
        <begin position="1995"/>
        <end position="2006"/>
    </location>
</feature>
<feature type="compositionally biased region" description="Acidic residues" evidence="4">
    <location>
        <begin position="3458"/>
        <end position="3470"/>
    </location>
</feature>
<feature type="region of interest" description="Disordered" evidence="4">
    <location>
        <begin position="217"/>
        <end position="244"/>
    </location>
</feature>
<feature type="compositionally biased region" description="Low complexity" evidence="4">
    <location>
        <begin position="2778"/>
        <end position="2793"/>
    </location>
</feature>
<feature type="region of interest" description="Disordered" evidence="4">
    <location>
        <begin position="1786"/>
        <end position="1838"/>
    </location>
</feature>
<feature type="compositionally biased region" description="Basic and acidic residues" evidence="4">
    <location>
        <begin position="3391"/>
        <end position="3403"/>
    </location>
</feature>
<keyword evidence="3" id="KW-0175">Coiled coil</keyword>
<feature type="region of interest" description="Disordered" evidence="4">
    <location>
        <begin position="3165"/>
        <end position="3309"/>
    </location>
</feature>
<feature type="compositionally biased region" description="Low complexity" evidence="4">
    <location>
        <begin position="233"/>
        <end position="244"/>
    </location>
</feature>
<feature type="compositionally biased region" description="Pro residues" evidence="4">
    <location>
        <begin position="3645"/>
        <end position="3669"/>
    </location>
</feature>
<feature type="compositionally biased region" description="Low complexity" evidence="4">
    <location>
        <begin position="1790"/>
        <end position="1799"/>
    </location>
</feature>
<feature type="region of interest" description="Disordered" evidence="4">
    <location>
        <begin position="3079"/>
        <end position="3121"/>
    </location>
</feature>
<feature type="compositionally biased region" description="Acidic residues" evidence="4">
    <location>
        <begin position="3284"/>
        <end position="3293"/>
    </location>
</feature>
<feature type="compositionally biased region" description="Low complexity" evidence="4">
    <location>
        <begin position="3213"/>
        <end position="3231"/>
    </location>
</feature>
<feature type="region of interest" description="Disordered" evidence="4">
    <location>
        <begin position="3331"/>
        <end position="3498"/>
    </location>
</feature>
<feature type="region of interest" description="Disordered" evidence="4">
    <location>
        <begin position="685"/>
        <end position="725"/>
    </location>
</feature>
<feature type="region of interest" description="Disordered" evidence="4">
    <location>
        <begin position="1560"/>
        <end position="1585"/>
    </location>
</feature>
<protein>
    <submittedName>
        <fullName evidence="6">Protein FAM193A</fullName>
    </submittedName>
</protein>
<comment type="caution">
    <text evidence="6">The sequence shown here is derived from an EMBL/GenBank/DDBJ whole genome shotgun (WGS) entry which is preliminary data.</text>
</comment>
<feature type="region of interest" description="Disordered" evidence="4">
    <location>
        <begin position="1714"/>
        <end position="1741"/>
    </location>
</feature>
<dbReference type="PANTHER" id="PTHR15109">
    <property type="entry name" value="AGAP004327-PA"/>
    <property type="match status" value="1"/>
</dbReference>
<feature type="compositionally biased region" description="Basic residues" evidence="4">
    <location>
        <begin position="3480"/>
        <end position="3489"/>
    </location>
</feature>
<evidence type="ECO:0000256" key="2">
    <source>
        <dbReference type="ARBA" id="ARBA00022553"/>
    </source>
</evidence>
<feature type="compositionally biased region" description="Low complexity" evidence="4">
    <location>
        <begin position="178"/>
        <end position="188"/>
    </location>
</feature>
<feature type="region of interest" description="Disordered" evidence="4">
    <location>
        <begin position="1964"/>
        <end position="2006"/>
    </location>
</feature>
<sequence>GAPARRTRGSSRPRPQLRPPAPPRRRPARATRAPRPPARAAAPALRAAGPPAAMSPADAKRGPRRRKSKRGGGGKAGPAAALRGSQAAGLAAPGGAAAANGPLGAGAGAGAGGAAPGGYFERGRGGADSRAARTCRRTCAARAPGGGAGGAGGGRGRAARPGPPRGLSHARRRPSGQRARAGVAAAGGREPRPARLLGREWGVAGGSGPFRRATVWGRRRPDRRLEGPTDALPRAAGRSSRAGGAAPACFGASSRGSVSAWKVFLQLSERGRVPAVVSSLGHLAWHGSRSGNSVCPRSGRALRLPRPAWPGTSLSRQPGSPAEGSDAAVQVPSRSRARALGLVRRARGSLPLQRKEEMRPAQGPPPAARGYTERGAAPHRRVLSGKSPPGAASVSQHLRFLSILLGVLRASGRHPPATLPFRAGREPLSEERGLQDRRQLEVGTLCVCVCVRMLQGAHSRPWRTLWPVPEAVSLGGTLERRCASRQAPQSRDALGCTPCMCVSVPRPPPGALWISSAFRGGCWARARPDLSQHVECLLSAALGRPPHRCSSLVTSRESAPSSLGWLVCVTGHGSSQVGATQCLRPLALPGSASLRHPATPTPLSLLSLRGLALRAHPVAARQPLRSHLPASPGSAPCSLRAWRLRGRRTQTGMVLVRAESPAGPGTRSESLERIVAPRPRKFTLRSRASGVVSESPARGDAPAAGGPVPDENRPVRPYPRPSSDAPPCGRLFHLPPEQPSQWSLKGAPPCQALALPSALLPLSLLHPALVVRTFLGSLPPSLAWCVLALLATLCLRSASGARSPHLVSCALQRRGGFRQLEARRAGQRTQPWRVLAGMLVEAWPGLAGGASGGGRVLVLSVRPPVTPAALRPGDAGASPCGPCRATGPLQRASAAKSLVLGPLLRGVPLRSGGNPRGVSSALSPAAEGTPAGLHTAVGLTSRNDFGATAQRLLPVSGPEGQRPAPCAARAQQRTRGDSDSKIRCAGDPLWHGGSGPQLPRLLFAGPCLGALVCAAEQRRARVPGERPASAWMQLPQRRLGQCLQGRQCRVGPRNYARCPPGVRPESECCSREDEAACQLAFLPRRRPAGGCLAVSESTSSVPAPAEASVLAPSLLVLVLKVGVASSVGSPPSGRACPPRMRSTLVPLPLGADQAGAVGCRVTWRRLWVARECGGQSVQERSRPGWGGGAVVLQGVARRGCGAGSRGGLTPDAEGAEQPCGEIVMDAPRRAAGPAGWAASSGRKAARGRASVTEHRPQLSLWRLPVASAVSAEGPPGRGGGLWSPASSHMLWPWGGAEAPLQPAGTHRGPGPEDCLPGSGRGARAMALVCSPEEGGPGTRCQVLDRGAGDSGPGEQRETVSLTGPWPSGRAVAEAAVVAAGPGEGGAQPTQAGGRAGRRARLTGLSSAGPPGRGPTEGWTVMAQLSCPTLRLRSPHRPCSSLLGCDSDISLRGIRPGARRLASVLLPLCEAQAGTWPPPGSCGSRARLCSLSESFSSFLCTFIPEAAVPCPAAWLPSCSLSGLPELASDPNGIAPFLLNNTGSQSCGWLSPAWPTPQVLTRGAAGPSRSSVGRARAGRGLLPGPGLPGPGGRWQDCGCGQEQGRVRPPLCGRSWPQAVRAILRASSRLLGRGGSSVLASEVLGPAVTEAPSAREGAGSRHVRESSRRGSAVCVFVVSPGPRGWAGRDAARAAPALGLCFVEPVVQPAGWHRLARASPGGAGLAPGDPRRGTPSPWGPAHTSRLGQARWGRGAWAGATRGCGLSVAAWLPRCRQQGLVLGSPDPACRTPAVRGAGPAASGSPGRGEGPEGRFDPTGPWGPSESLGRPQGPSGSRLPPQPAQRPALPCPALPCPALPCPALPCPALPCPCPALPCPALPSPALPCPALAPAPALPCPALPCPCPRLGGPCRREGGHPEERAVGVLAASGARRLRVQDPPSVREEAAWGECVAAVHCAGQRGVPCVPPTPRPRPAAGVTATGSRRSAPVGGPGPRWRGPVPPGSPLPPPRTGYRRSLEARGPRCGGWQARWGLCREPEAQAGGESRSGVLVCRVGAAGGEAPRGPSRLWQGGLRRPGRRRLLCGRLRAALPPALRSRLRPGRESVCVWRLECLGALSPARVGACRGLAALSRPQALGGWGPRQRHTQGLPAAGHPCQAARPARPTSPAGRTRDVRSPGPLSVAGWAPAGTSALRPAVLRRPPRAAEGAGTWAQRLGVAGPGWAVSACAAAPGRPGTGQVVRRLRGAPGASARPESGVSPGPKDLLLGSPVSALREGRVLGPRRRVAAPFSFGLSHRAPPYPAGDCCLLCRSERKDPAGPESGVRAAGKLALSSAAKAGSALHLPLWVCPGCRRTVGKEEQPGGLDPPTTSFSTPLWAALSRRPAGGWRSGRPHCPQPARAAPRTRPARVRPAASGGECRPGAAAGALGPQSAGGWGVAGPRASGQSRGLSGTAVGVLPAGRTGASRCEGGGRRPALTHCRHRESPAEPDREPQQLQNCWSEVRCTVRCIYRQAGAPRADDQDQPLVPSKEGVKALVDRLCERDPYQLYQRLEQQAREHVLEVKVRLLRQLSAASRVKAPSGPQGPPQAHRFISLLLEEYSALCQAARTISTFLGTLEDEHLKKFQVTWELHNKHLFENLVFSEPLLQSSLPALVSQIRLGSSARDACSEDAYGALLRRFQHSEEELRRVAEEWLQCQERIDAYVDEQLTGKKAVAPENNFTDAVRHALSSRLSPPDCPRCGYRRRCACDDCSLSHILTCGVVGPPADAGTDRLAEIRPPSESPASSGSGSSSPVGAPQHRRLVLTGGGCAPAFCSDDEDGAPPSARFADIYPLSSYAAEVVASMNGAHSELNGGGENLALQDERDWGAGSWALPAPADASDGRPSRSPQAGGSGGSSSEDGADGESRREPAGLLQDGSARGGGSPSQEDRGGDSPAPACPAQQAEQALNTCECHVCKQEASGLSASAMTAGALPPGHQFVSPEKPAHPALQLYPHIHGHVPLHAVPHLPRPLLHPALYTAPPFMHSKALPPAPVQNHTKQHQVFGASLQDHIYPSCFGSTPEWSSSKFLSLWGAQVADDKDWSPGTCLPDTVPGSDVLGPTLSETRPEALPPPSSNEAPADSKEKKNAAKKKCLYNFQDAFSEANKVVMATSSATSSVCCTATTVQSSNSQFKVSSKRPPSGGGVFHGTSKEDHRHAVPAAPRSSPTGLAPLPAPAPHLASLPAPTFPKAATTAPGFSEPRPSFCPGPVAPPPPTADGSASAPPSVCSDPDCGGHRCENGGYDPQQGDGDESADEDSCSEHSSSTSTSTTQKEGKYCDCCYCEFFGHGGVSAAARGRAARGRARPLHGRGPRMGACPPAAPTSRNYAEMREKLRLRLTKRKEEQPRKAAALPGRAGREDHRRVEDLLRFINSAEPKPVSSARAAKRARHRQRKQLEEKARLEAEARAREQPHLREEQRAREEEDDEEDEDEDEEQRLQDLQKLRAVKKKKKERPRKDCPKLDVLAGGLQAAAEAALRSDLPNGSPEQAEAPGAAARPPSRHADPAGPGPGADPGGSAALLPKGAGGKPQEPLSLLLDVLQPRGAGAGGPEEKPPLQGRGELAQTLAEPPRDTEARPRPEPKARADPPAPVEPRREDKDRRASSSSLRRPPNPGPAEPGPPGEPPGSTPAPTDSPQPRGRSKKSKKKKGDRASSSIDDVFLPKDIDLDSVDMDETEREVEYFKRRTAWTGREVARPGGHAGFAGRPRSGAQRRSCCWTCLAAVRAAVRRAAGVAGAVGLAPRPVRRSALGLSPPRWPGGPALLDGRLSRVCRRASVSDPDS</sequence>
<feature type="region of interest" description="Disordered" evidence="4">
    <location>
        <begin position="2378"/>
        <end position="2488"/>
    </location>
</feature>
<feature type="compositionally biased region" description="Pro residues" evidence="4">
    <location>
        <begin position="3239"/>
        <end position="3251"/>
    </location>
</feature>
<evidence type="ECO:0000256" key="3">
    <source>
        <dbReference type="ARBA" id="ARBA00023054"/>
    </source>
</evidence>
<evidence type="ECO:0000259" key="5">
    <source>
        <dbReference type="Pfam" id="PF15914"/>
    </source>
</evidence>
<feature type="compositionally biased region" description="Low complexity" evidence="4">
    <location>
        <begin position="961"/>
        <end position="973"/>
    </location>
</feature>
<feature type="compositionally biased region" description="Basic and acidic residues" evidence="4">
    <location>
        <begin position="3429"/>
        <end position="3457"/>
    </location>
</feature>
<evidence type="ECO:0000256" key="1">
    <source>
        <dbReference type="ARBA" id="ARBA00009689"/>
    </source>
</evidence>
<dbReference type="InterPro" id="IPR031802">
    <property type="entry name" value="FAM193_C"/>
</dbReference>
<feature type="compositionally biased region" description="Basic and acidic residues" evidence="4">
    <location>
        <begin position="3604"/>
        <end position="3620"/>
    </location>
</feature>
<feature type="region of interest" description="Disordered" evidence="4">
    <location>
        <begin position="2766"/>
        <end position="2795"/>
    </location>
</feature>
<gene>
    <name evidence="6" type="ORF">J0S82_019586</name>
</gene>
<feature type="region of interest" description="Disordered" evidence="4">
    <location>
        <begin position="954"/>
        <end position="981"/>
    </location>
</feature>
<feature type="region of interest" description="Disordered" evidence="4">
    <location>
        <begin position="1380"/>
        <end position="1415"/>
    </location>
</feature>
<feature type="compositionally biased region" description="Low complexity" evidence="4">
    <location>
        <begin position="1380"/>
        <end position="1392"/>
    </location>
</feature>
<feature type="non-terminal residue" evidence="6">
    <location>
        <position position="1"/>
    </location>
</feature>
<feature type="compositionally biased region" description="Basic and acidic residues" evidence="4">
    <location>
        <begin position="121"/>
        <end position="131"/>
    </location>
</feature>
<evidence type="ECO:0000313" key="6">
    <source>
        <dbReference type="EMBL" id="KAG8508656.1"/>
    </source>
</evidence>